<proteinExistence type="predicted"/>
<accession>D8M9T6</accession>
<gene>
    <name evidence="1" type="ORF">GSBLH_T00006826001</name>
</gene>
<dbReference type="InterPro" id="IPR036322">
    <property type="entry name" value="WD40_repeat_dom_sf"/>
</dbReference>
<dbReference type="InterPro" id="IPR015943">
    <property type="entry name" value="WD40/YVTN_repeat-like_dom_sf"/>
</dbReference>
<dbReference type="SUPFAM" id="SSF50978">
    <property type="entry name" value="WD40 repeat-like"/>
    <property type="match status" value="1"/>
</dbReference>
<dbReference type="Pfam" id="PF00400">
    <property type="entry name" value="WD40"/>
    <property type="match status" value="1"/>
</dbReference>
<dbReference type="PANTHER" id="PTHR13211:SF0">
    <property type="entry name" value="TELOMERASE CAJAL BODY PROTEIN 1"/>
    <property type="match status" value="1"/>
</dbReference>
<dbReference type="AlphaFoldDB" id="D8M9T6"/>
<organism evidence="1">
    <name type="scientific">Blastocystis hominis</name>
    <dbReference type="NCBI Taxonomy" id="12968"/>
    <lineage>
        <taxon>Eukaryota</taxon>
        <taxon>Sar</taxon>
        <taxon>Stramenopiles</taxon>
        <taxon>Bigyra</taxon>
        <taxon>Opalozoa</taxon>
        <taxon>Opalinata</taxon>
        <taxon>Blastocystidae</taxon>
        <taxon>Blastocystis</taxon>
    </lineage>
</organism>
<dbReference type="Proteomes" id="UP000008312">
    <property type="component" value="Unassembled WGS sequence"/>
</dbReference>
<dbReference type="InterPro" id="IPR001680">
    <property type="entry name" value="WD40_rpt"/>
</dbReference>
<dbReference type="InterPro" id="IPR051150">
    <property type="entry name" value="SWT21/TCAB1_mRNA_Telomere"/>
</dbReference>
<dbReference type="InParanoid" id="D8M9T6"/>
<dbReference type="PANTHER" id="PTHR13211">
    <property type="entry name" value="TELOMERASE CAJAL BODY PROTEIN 1"/>
    <property type="match status" value="1"/>
</dbReference>
<protein>
    <submittedName>
        <fullName evidence="1">Uncharacterized protein</fullName>
    </submittedName>
</protein>
<dbReference type="RefSeq" id="XP_012898873.1">
    <property type="nucleotide sequence ID" value="XM_013043419.1"/>
</dbReference>
<dbReference type="Gene3D" id="2.130.10.10">
    <property type="entry name" value="YVTN repeat-like/Quinoprotein amine dehydrogenase"/>
    <property type="match status" value="1"/>
</dbReference>
<dbReference type="OrthoDB" id="239865at2759"/>
<sequence>METNPDCNTTDAGQQTTDEYTGWCYDFSRELKLKYFVDVSDNNEYIEDNFVKSIRMSPTGCSFIFSSEDGMVRYVNIRDIDFWGVQEETSEKYLLHTSRCFNHTETAYDIECCKDTPIPYNSKDEIINAFSVHASRDASLIMGGYKGHLSVYAVERPGLAEWWWEDKSVGLISTIGSYNGDVVLLDRRLCGDGYPLWQQRIGNHGIHQVSFLQQSPLLLINERYSGVISVWDRRNLSASVFSVSRTSGSQQRFEVSVSADEQWFASGDREGKVRVWNMRGEMRSLQCASTPIIQSWYVALEKGILMRMLFPRVVCFIKYLGSTGKRLLHFLFVTNTPYSLKSL</sequence>
<evidence type="ECO:0000313" key="1">
    <source>
        <dbReference type="EMBL" id="CBK24825.2"/>
    </source>
</evidence>
<dbReference type="GeneID" id="24922950"/>
<evidence type="ECO:0000313" key="2">
    <source>
        <dbReference type="Proteomes" id="UP000008312"/>
    </source>
</evidence>
<reference evidence="1" key="1">
    <citation type="submission" date="2010-02" db="EMBL/GenBank/DDBJ databases">
        <title>Sequencing and annotation of the Blastocystis hominis genome.</title>
        <authorList>
            <person name="Wincker P."/>
        </authorList>
    </citation>
    <scope>NUCLEOTIDE SEQUENCE</scope>
    <source>
        <strain evidence="1">Singapore isolate B</strain>
    </source>
</reference>
<dbReference type="EMBL" id="FN668689">
    <property type="protein sequence ID" value="CBK24825.2"/>
    <property type="molecule type" value="Genomic_DNA"/>
</dbReference>
<keyword evidence="2" id="KW-1185">Reference proteome</keyword>
<name>D8M9T6_BLAHO</name>